<evidence type="ECO:0000256" key="5">
    <source>
        <dbReference type="ARBA" id="ARBA00029447"/>
    </source>
</evidence>
<dbReference type="PANTHER" id="PTHR32089">
    <property type="entry name" value="METHYL-ACCEPTING CHEMOTAXIS PROTEIN MCPB"/>
    <property type="match status" value="1"/>
</dbReference>
<evidence type="ECO:0000256" key="2">
    <source>
        <dbReference type="ARBA" id="ARBA00022475"/>
    </source>
</evidence>
<dbReference type="CDD" id="cd06225">
    <property type="entry name" value="HAMP"/>
    <property type="match status" value="1"/>
</dbReference>
<evidence type="ECO:0000256" key="6">
    <source>
        <dbReference type="PROSITE-ProRule" id="PRU00284"/>
    </source>
</evidence>
<organism evidence="12 13">
    <name type="scientific">Metabacillus halosaccharovorans</name>
    <dbReference type="NCBI Taxonomy" id="930124"/>
    <lineage>
        <taxon>Bacteria</taxon>
        <taxon>Bacillati</taxon>
        <taxon>Bacillota</taxon>
        <taxon>Bacilli</taxon>
        <taxon>Bacillales</taxon>
        <taxon>Bacillaceae</taxon>
        <taxon>Metabacillus</taxon>
    </lineage>
</organism>
<evidence type="ECO:0000256" key="7">
    <source>
        <dbReference type="SAM" id="Coils"/>
    </source>
</evidence>
<reference evidence="12 13" key="1">
    <citation type="submission" date="2022-10" db="EMBL/GenBank/DDBJ databases">
        <title>Draft genome assembly of moderately radiation resistant bacterium Metabacillus halosaccharovorans.</title>
        <authorList>
            <person name="Pal S."/>
            <person name="Gopinathan A."/>
        </authorList>
    </citation>
    <scope>NUCLEOTIDE SEQUENCE [LARGE SCALE GENOMIC DNA]</scope>
    <source>
        <strain evidence="12 13">VITHBRA001</strain>
    </source>
</reference>
<evidence type="ECO:0000256" key="9">
    <source>
        <dbReference type="SAM" id="Phobius"/>
    </source>
</evidence>
<dbReference type="InterPro" id="IPR004089">
    <property type="entry name" value="MCPsignal_dom"/>
</dbReference>
<keyword evidence="7" id="KW-0175">Coiled coil</keyword>
<dbReference type="RefSeq" id="WP_264141364.1">
    <property type="nucleotide sequence ID" value="NZ_JAOYEY010000018.1"/>
</dbReference>
<feature type="domain" description="HAMP" evidence="11">
    <location>
        <begin position="205"/>
        <end position="258"/>
    </location>
</feature>
<dbReference type="PANTHER" id="PTHR32089:SF112">
    <property type="entry name" value="LYSOZYME-LIKE PROTEIN-RELATED"/>
    <property type="match status" value="1"/>
</dbReference>
<dbReference type="Pfam" id="PF12729">
    <property type="entry name" value="4HB_MCP_1"/>
    <property type="match status" value="1"/>
</dbReference>
<dbReference type="Pfam" id="PF00015">
    <property type="entry name" value="MCPsignal"/>
    <property type="match status" value="1"/>
</dbReference>
<dbReference type="Gene3D" id="6.10.340.10">
    <property type="match status" value="1"/>
</dbReference>
<dbReference type="PROSITE" id="PS50111">
    <property type="entry name" value="CHEMOTAXIS_TRANSDUC_2"/>
    <property type="match status" value="1"/>
</dbReference>
<feature type="coiled-coil region" evidence="7">
    <location>
        <begin position="101"/>
        <end position="128"/>
    </location>
</feature>
<dbReference type="PROSITE" id="PS50885">
    <property type="entry name" value="HAMP"/>
    <property type="match status" value="1"/>
</dbReference>
<keyword evidence="4 6" id="KW-0807">Transducer</keyword>
<feature type="transmembrane region" description="Helical" evidence="9">
    <location>
        <begin position="9"/>
        <end position="28"/>
    </location>
</feature>
<dbReference type="InterPro" id="IPR004090">
    <property type="entry name" value="Chemotax_Me-accpt_rcpt"/>
</dbReference>
<dbReference type="CDD" id="cd11386">
    <property type="entry name" value="MCP_signal"/>
    <property type="match status" value="1"/>
</dbReference>
<dbReference type="Pfam" id="PF00672">
    <property type="entry name" value="HAMP"/>
    <property type="match status" value="1"/>
</dbReference>
<protein>
    <submittedName>
        <fullName evidence="12">Methyl-accepting chemotaxis protein</fullName>
    </submittedName>
</protein>
<comment type="caution">
    <text evidence="12">The sequence shown here is derived from an EMBL/GenBank/DDBJ whole genome shotgun (WGS) entry which is preliminary data.</text>
</comment>
<dbReference type="EMBL" id="JAOYEY010000018">
    <property type="protein sequence ID" value="MCV9884396.1"/>
    <property type="molecule type" value="Genomic_DNA"/>
</dbReference>
<feature type="transmembrane region" description="Helical" evidence="9">
    <location>
        <begin position="183"/>
        <end position="207"/>
    </location>
</feature>
<feature type="region of interest" description="Disordered" evidence="8">
    <location>
        <begin position="324"/>
        <end position="346"/>
    </location>
</feature>
<evidence type="ECO:0000256" key="3">
    <source>
        <dbReference type="ARBA" id="ARBA00023136"/>
    </source>
</evidence>
<evidence type="ECO:0000259" key="11">
    <source>
        <dbReference type="PROSITE" id="PS50885"/>
    </source>
</evidence>
<evidence type="ECO:0000256" key="8">
    <source>
        <dbReference type="SAM" id="MobiDB-lite"/>
    </source>
</evidence>
<proteinExistence type="inferred from homology"/>
<evidence type="ECO:0000313" key="12">
    <source>
        <dbReference type="EMBL" id="MCV9884396.1"/>
    </source>
</evidence>
<dbReference type="InterPro" id="IPR003660">
    <property type="entry name" value="HAMP_dom"/>
</dbReference>
<keyword evidence="9" id="KW-0812">Transmembrane</keyword>
<feature type="domain" description="Methyl-accepting transducer" evidence="10">
    <location>
        <begin position="277"/>
        <end position="513"/>
    </location>
</feature>
<keyword evidence="2" id="KW-1003">Cell membrane</keyword>
<dbReference type="Proteomes" id="UP001526147">
    <property type="component" value="Unassembled WGS sequence"/>
</dbReference>
<name>A0ABT3DBN5_9BACI</name>
<sequence length="563" mass="61907">MNLSIKRKIIGSFLVVSIIFGAASLFSYQNMKQSNESYEYVIETVAELRAISQAIQTDTALQSGYYRAYMLYDDESFRDKMNEENTQLNENITRGLELSTLQETKDRLQSIQELNNQFKETANRVMDEKSIDEAKANEDGLNLIVPISTSLTEEALSMNNWLRDDILEERVKETKDESDRAQLTLIVLSSVAAVFAIFCGVVISIFITRPIVRLGNAAQQVASGNLQVEKITMKNKDEIYDLNESFNAMTDNLREMIRSIADHSDQVAASAEQLNASAEQSSKATETVSSAIQEIASSAEETTTKLEHNSSSLHEVLQGIHHISESSSTVSELSRETTKEAEEGGHYVKNSLTQMRFIRESVGRSNEVVQTLSQRSTEIGSILDVISDIANQTNLLALNAAIEAARAGEHGKGFAVVADEVRKLAEQSQASTKSIADLITFIQKDTEESVNIMNEVVQNAEEGVKVSEITSEKFAQILTSTKNITPQIEQVTATVQQISASIDEIANSAMDVSRLAQENAASSEEVAASTEEQLASMQEIDASAQALAHMAEELKNVVGSFKI</sequence>
<gene>
    <name evidence="12" type="ORF">OIH86_01875</name>
</gene>
<accession>A0ABT3DBN5</accession>
<evidence type="ECO:0000256" key="1">
    <source>
        <dbReference type="ARBA" id="ARBA00004236"/>
    </source>
</evidence>
<keyword evidence="13" id="KW-1185">Reference proteome</keyword>
<evidence type="ECO:0000259" key="10">
    <source>
        <dbReference type="PROSITE" id="PS50111"/>
    </source>
</evidence>
<feature type="compositionally biased region" description="Basic and acidic residues" evidence="8">
    <location>
        <begin position="333"/>
        <end position="346"/>
    </location>
</feature>
<comment type="similarity">
    <text evidence="5">Belongs to the methyl-accepting chemotaxis (MCP) protein family.</text>
</comment>
<dbReference type="SMART" id="SM00304">
    <property type="entry name" value="HAMP"/>
    <property type="match status" value="1"/>
</dbReference>
<evidence type="ECO:0000313" key="13">
    <source>
        <dbReference type="Proteomes" id="UP001526147"/>
    </source>
</evidence>
<keyword evidence="3 9" id="KW-0472">Membrane</keyword>
<dbReference type="PRINTS" id="PR00260">
    <property type="entry name" value="CHEMTRNSDUCR"/>
</dbReference>
<comment type="subcellular location">
    <subcellularLocation>
        <location evidence="1">Cell membrane</location>
    </subcellularLocation>
</comment>
<dbReference type="Gene3D" id="1.10.287.950">
    <property type="entry name" value="Methyl-accepting chemotaxis protein"/>
    <property type="match status" value="1"/>
</dbReference>
<keyword evidence="9" id="KW-1133">Transmembrane helix</keyword>
<evidence type="ECO:0000256" key="4">
    <source>
        <dbReference type="ARBA" id="ARBA00023224"/>
    </source>
</evidence>
<dbReference type="InterPro" id="IPR024478">
    <property type="entry name" value="HlyB_4HB_MCP"/>
</dbReference>
<dbReference type="SUPFAM" id="SSF58104">
    <property type="entry name" value="Methyl-accepting chemotaxis protein (MCP) signaling domain"/>
    <property type="match status" value="1"/>
</dbReference>
<dbReference type="SMART" id="SM00283">
    <property type="entry name" value="MA"/>
    <property type="match status" value="1"/>
</dbReference>